<evidence type="ECO:0000259" key="10">
    <source>
        <dbReference type="PROSITE" id="PS51832"/>
    </source>
</evidence>
<dbReference type="SUPFAM" id="SSF55785">
    <property type="entry name" value="PYP-like sensor domain (PAS domain)"/>
    <property type="match status" value="1"/>
</dbReference>
<dbReference type="InterPro" id="IPR033480">
    <property type="entry name" value="sCache_2"/>
</dbReference>
<dbReference type="Gene3D" id="3.30.450.20">
    <property type="entry name" value="PAS domain"/>
    <property type="match status" value="2"/>
</dbReference>
<feature type="domain" description="GGDEF" evidence="9">
    <location>
        <begin position="391"/>
        <end position="527"/>
    </location>
</feature>
<evidence type="ECO:0000313" key="12">
    <source>
        <dbReference type="Proteomes" id="UP000242850"/>
    </source>
</evidence>
<dbReference type="OrthoDB" id="9804747at2"/>
<dbReference type="SMART" id="SM01049">
    <property type="entry name" value="Cache_2"/>
    <property type="match status" value="1"/>
</dbReference>
<dbReference type="NCBIfam" id="TIGR00254">
    <property type="entry name" value="GGDEF"/>
    <property type="match status" value="1"/>
</dbReference>
<dbReference type="InterPro" id="IPR000160">
    <property type="entry name" value="GGDEF_dom"/>
</dbReference>
<feature type="transmembrane region" description="Helical" evidence="7">
    <location>
        <begin position="192"/>
        <end position="212"/>
    </location>
</feature>
<dbReference type="Pfam" id="PF13426">
    <property type="entry name" value="PAS_9"/>
    <property type="match status" value="1"/>
</dbReference>
<evidence type="ECO:0000313" key="11">
    <source>
        <dbReference type="EMBL" id="SEG01065.1"/>
    </source>
</evidence>
<dbReference type="SUPFAM" id="SSF55073">
    <property type="entry name" value="Nucleotide cyclase"/>
    <property type="match status" value="1"/>
</dbReference>
<keyword evidence="12" id="KW-1185">Reference proteome</keyword>
<dbReference type="Pfam" id="PF13487">
    <property type="entry name" value="HD_5"/>
    <property type="match status" value="1"/>
</dbReference>
<dbReference type="PANTHER" id="PTHR43155:SF2">
    <property type="entry name" value="CYCLIC DI-GMP PHOSPHODIESTERASE PA4108"/>
    <property type="match status" value="1"/>
</dbReference>
<name>A0A1H5WP31_9CLOT</name>
<evidence type="ECO:0000256" key="1">
    <source>
        <dbReference type="ARBA" id="ARBA00004651"/>
    </source>
</evidence>
<keyword evidence="3 7" id="KW-0812">Transmembrane</keyword>
<dbReference type="SMART" id="SM00267">
    <property type="entry name" value="GGDEF"/>
    <property type="match status" value="1"/>
</dbReference>
<feature type="domain" description="PAS" evidence="8">
    <location>
        <begin position="238"/>
        <end position="283"/>
    </location>
</feature>
<dbReference type="NCBIfam" id="TIGR00229">
    <property type="entry name" value="sensory_box"/>
    <property type="match status" value="1"/>
</dbReference>
<evidence type="ECO:0000259" key="9">
    <source>
        <dbReference type="PROSITE" id="PS50887"/>
    </source>
</evidence>
<dbReference type="PROSITE" id="PS50112">
    <property type="entry name" value="PAS"/>
    <property type="match status" value="1"/>
</dbReference>
<dbReference type="Pfam" id="PF17200">
    <property type="entry name" value="sCache_2"/>
    <property type="match status" value="1"/>
</dbReference>
<organism evidence="11 12">
    <name type="scientific">Caloramator fervidus</name>
    <dbReference type="NCBI Taxonomy" id="29344"/>
    <lineage>
        <taxon>Bacteria</taxon>
        <taxon>Bacillati</taxon>
        <taxon>Bacillota</taxon>
        <taxon>Clostridia</taxon>
        <taxon>Eubacteriales</taxon>
        <taxon>Clostridiaceae</taxon>
        <taxon>Caloramator</taxon>
    </lineage>
</organism>
<feature type="transmembrane region" description="Helical" evidence="7">
    <location>
        <begin position="6"/>
        <end position="23"/>
    </location>
</feature>
<evidence type="ECO:0000256" key="4">
    <source>
        <dbReference type="ARBA" id="ARBA00022989"/>
    </source>
</evidence>
<dbReference type="Gene3D" id="3.30.70.270">
    <property type="match status" value="1"/>
</dbReference>
<dbReference type="SMART" id="SM00091">
    <property type="entry name" value="PAS"/>
    <property type="match status" value="1"/>
</dbReference>
<dbReference type="RefSeq" id="WP_103896464.1">
    <property type="nucleotide sequence ID" value="NZ_FNUK01000021.1"/>
</dbReference>
<evidence type="ECO:0000256" key="7">
    <source>
        <dbReference type="SAM" id="Phobius"/>
    </source>
</evidence>
<dbReference type="InterPro" id="IPR000014">
    <property type="entry name" value="PAS"/>
</dbReference>
<dbReference type="AlphaFoldDB" id="A0A1H5WP31"/>
<feature type="domain" description="HD-GYP" evidence="10">
    <location>
        <begin position="515"/>
        <end position="703"/>
    </location>
</feature>
<dbReference type="InterPro" id="IPR037522">
    <property type="entry name" value="HD_GYP_dom"/>
</dbReference>
<dbReference type="Proteomes" id="UP000242850">
    <property type="component" value="Unassembled WGS sequence"/>
</dbReference>
<dbReference type="InterPro" id="IPR029787">
    <property type="entry name" value="Nucleotide_cyclase"/>
</dbReference>
<dbReference type="PROSITE" id="PS50887">
    <property type="entry name" value="GGDEF"/>
    <property type="match status" value="1"/>
</dbReference>
<protein>
    <submittedName>
        <fullName evidence="11">PAS domain S-box-containing protein/diguanylate cyclase (GGDEF) domain-containing protein</fullName>
    </submittedName>
</protein>
<gene>
    <name evidence="11" type="ORF">SAMN05660865_01530</name>
</gene>
<dbReference type="CDD" id="cd00077">
    <property type="entry name" value="HDc"/>
    <property type="match status" value="1"/>
</dbReference>
<comment type="subcellular location">
    <subcellularLocation>
        <location evidence="1">Cell membrane</location>
        <topology evidence="1">Multi-pass membrane protein</topology>
    </subcellularLocation>
</comment>
<evidence type="ECO:0000256" key="5">
    <source>
        <dbReference type="ARBA" id="ARBA00023136"/>
    </source>
</evidence>
<evidence type="ECO:0000256" key="6">
    <source>
        <dbReference type="SAM" id="Coils"/>
    </source>
</evidence>
<dbReference type="Gene3D" id="1.10.3210.10">
    <property type="entry name" value="Hypothetical protein af1432"/>
    <property type="match status" value="1"/>
</dbReference>
<proteinExistence type="predicted"/>
<evidence type="ECO:0000256" key="2">
    <source>
        <dbReference type="ARBA" id="ARBA00022475"/>
    </source>
</evidence>
<keyword evidence="6" id="KW-0175">Coiled coil</keyword>
<keyword evidence="4 7" id="KW-1133">Transmembrane helix</keyword>
<dbReference type="CDD" id="cd00130">
    <property type="entry name" value="PAS"/>
    <property type="match status" value="1"/>
</dbReference>
<dbReference type="SMART" id="SM00471">
    <property type="entry name" value="HDc"/>
    <property type="match status" value="1"/>
</dbReference>
<dbReference type="EMBL" id="FNUK01000021">
    <property type="protein sequence ID" value="SEG01065.1"/>
    <property type="molecule type" value="Genomic_DNA"/>
</dbReference>
<dbReference type="Pfam" id="PF00990">
    <property type="entry name" value="GGDEF"/>
    <property type="match status" value="1"/>
</dbReference>
<keyword evidence="5 7" id="KW-0472">Membrane</keyword>
<dbReference type="CDD" id="cd01949">
    <property type="entry name" value="GGDEF"/>
    <property type="match status" value="1"/>
</dbReference>
<dbReference type="SUPFAM" id="SSF109604">
    <property type="entry name" value="HD-domain/PDEase-like"/>
    <property type="match status" value="1"/>
</dbReference>
<dbReference type="PANTHER" id="PTHR43155">
    <property type="entry name" value="CYCLIC DI-GMP PHOSPHODIESTERASE PA4108-RELATED"/>
    <property type="match status" value="1"/>
</dbReference>
<evidence type="ECO:0000259" key="8">
    <source>
        <dbReference type="PROSITE" id="PS50112"/>
    </source>
</evidence>
<sequence>MKYGMRILSFVIVLLVFIQIYYIKVIMGRFYYQIELQRKNELKQKVEIAYNTIYPIIESLNKGEISKKDAIDKVTDIVRRMTYKDEYSDNYIFMSTFDGTYLVQPFEKDKEGKNFWDYKDVKGNYVIRNLVSAAKSKPEGDFVLYYATPPGFDTPQPKLSFVKGIPQIEAYIGTGMYIQNTFKVMLLLFKRMHISLIIILILSFSLFLMFFYKLSQDKKLLEKEIKKRKLIEDELLKRNKYLTSLFENSPDALIEFDKDGMITNVNKAFENMFGYKRDECIKRHIDDIDIFKDFKEEAKNFTKEFFKKGFCSFEATRFTKDGKPVNVLIRGIIIKVDENIIGGYIIYTDITKQKKYQKKLEYLSFHDGLTGLYNYSFFHNKIKEYSKHEYLPLSIIMADLNGLKLVNDTMGHAYGDKLLIDFCKVLIKTKRKQDLVFRIGGDEFLILLPNTHKYEAERILKALRENIKEYNDKIKEKIFTLSASFGLATKEDDRDILSVIKEADDNMYKDKLLDKTSSKNQILNVLLTALGEKDYVTKGHTDRVKDMCQKMAEKIRLGEVQKNNLILLADMHDIGKVAIPDNILNKSRPLTKEEWEILKSHSEKGYRIALSSLELSKIAELILKHHERWDGKGYPFGLKGEEIPIECRILAVADAYDAMTNLRPYNKVKTPHEAIEEIKRCSGTQFDPFIVEVFLELKANNII</sequence>
<dbReference type="InterPro" id="IPR003607">
    <property type="entry name" value="HD/PDEase_dom"/>
</dbReference>
<evidence type="ECO:0000256" key="3">
    <source>
        <dbReference type="ARBA" id="ARBA00022692"/>
    </source>
</evidence>
<feature type="coiled-coil region" evidence="6">
    <location>
        <begin position="453"/>
        <end position="480"/>
    </location>
</feature>
<dbReference type="InterPro" id="IPR043128">
    <property type="entry name" value="Rev_trsase/Diguanyl_cyclase"/>
</dbReference>
<keyword evidence="2" id="KW-1003">Cell membrane</keyword>
<dbReference type="InterPro" id="IPR035965">
    <property type="entry name" value="PAS-like_dom_sf"/>
</dbReference>
<accession>A0A1H5WP31</accession>
<dbReference type="GO" id="GO:0005886">
    <property type="term" value="C:plasma membrane"/>
    <property type="evidence" value="ECO:0007669"/>
    <property type="project" value="UniProtKB-SubCell"/>
</dbReference>
<dbReference type="PROSITE" id="PS51832">
    <property type="entry name" value="HD_GYP"/>
    <property type="match status" value="1"/>
</dbReference>
<reference evidence="12" key="1">
    <citation type="submission" date="2016-10" db="EMBL/GenBank/DDBJ databases">
        <authorList>
            <person name="Varghese N."/>
            <person name="Submissions S."/>
        </authorList>
    </citation>
    <scope>NUCLEOTIDE SEQUENCE [LARGE SCALE GENOMIC DNA]</scope>
    <source>
        <strain evidence="12">DSM 5463</strain>
    </source>
</reference>